<dbReference type="EMBL" id="JWZX01002507">
    <property type="protein sequence ID" value="KOO28833.1"/>
    <property type="molecule type" value="Genomic_DNA"/>
</dbReference>
<dbReference type="GO" id="GO:0006508">
    <property type="term" value="P:proteolysis"/>
    <property type="evidence" value="ECO:0007669"/>
    <property type="project" value="UniProtKB-KW"/>
</dbReference>
<sequence length="410" mass="45693">MASINLLRDHARAEEARMHQRRQQEEQAAEQKRQALVQYVARAKEVAAAVDAFIFRGSPAPHDPGLDYGVLAAEISADAMAAQIAAKDEEMFHFEEKLCGFEETRARGAAEAAELHQQATALATVLAAPMAPMDDYEASHARLTERARVLASELKRTSKDACASADLASTRARSIFNLLWDPADTEAQHMADAERPAKAAQIATLLAMCSSLPGALQAVHAAIDHLHAEAEAVLKVLERLAGHERLKPPVVMPPGKRAYTLPTLTAEEAEIVDEALGTGNPNEILADFQNIPISRRDMATLRPRQWLNDEVINYFFKLLEQREASAVEATWPRCHFHQTNFYTKLAETPAGYKYSEVARWTRKKDVFSKDLIIVPIHCHGNHWTLAVINMKQKRFEYYDSLRGPPDMVLT</sequence>
<dbReference type="Proteomes" id="UP000037460">
    <property type="component" value="Unassembled WGS sequence"/>
</dbReference>
<comment type="similarity">
    <text evidence="1">Belongs to the peptidase C48 family.</text>
</comment>
<keyword evidence="7" id="KW-1185">Reference proteome</keyword>
<dbReference type="AlphaFoldDB" id="A0A0M0JRF2"/>
<gene>
    <name evidence="6" type="ORF">Ctob_014374</name>
</gene>
<keyword evidence="2" id="KW-0645">Protease</keyword>
<keyword evidence="4" id="KW-0788">Thiol protease</keyword>
<proteinExistence type="inferred from homology"/>
<evidence type="ECO:0000256" key="2">
    <source>
        <dbReference type="ARBA" id="ARBA00022670"/>
    </source>
</evidence>
<dbReference type="PANTHER" id="PTHR12606">
    <property type="entry name" value="SENTRIN/SUMO-SPECIFIC PROTEASE"/>
    <property type="match status" value="1"/>
</dbReference>
<evidence type="ECO:0000256" key="4">
    <source>
        <dbReference type="ARBA" id="ARBA00022807"/>
    </source>
</evidence>
<dbReference type="SUPFAM" id="SSF54001">
    <property type="entry name" value="Cysteine proteinases"/>
    <property type="match status" value="1"/>
</dbReference>
<dbReference type="PROSITE" id="PS50600">
    <property type="entry name" value="ULP_PROTEASE"/>
    <property type="match status" value="1"/>
</dbReference>
<accession>A0A0M0JRF2</accession>
<dbReference type="Pfam" id="PF02902">
    <property type="entry name" value="Peptidase_C48"/>
    <property type="match status" value="1"/>
</dbReference>
<feature type="non-terminal residue" evidence="6">
    <location>
        <position position="410"/>
    </location>
</feature>
<keyword evidence="3" id="KW-0378">Hydrolase</keyword>
<dbReference type="OrthoDB" id="1939479at2759"/>
<evidence type="ECO:0000259" key="5">
    <source>
        <dbReference type="PROSITE" id="PS50600"/>
    </source>
</evidence>
<feature type="domain" description="Ubiquitin-like protease family profile" evidence="5">
    <location>
        <begin position="291"/>
        <end position="410"/>
    </location>
</feature>
<evidence type="ECO:0000313" key="6">
    <source>
        <dbReference type="EMBL" id="KOO28833.1"/>
    </source>
</evidence>
<organism evidence="6 7">
    <name type="scientific">Chrysochromulina tobinii</name>
    <dbReference type="NCBI Taxonomy" id="1460289"/>
    <lineage>
        <taxon>Eukaryota</taxon>
        <taxon>Haptista</taxon>
        <taxon>Haptophyta</taxon>
        <taxon>Prymnesiophyceae</taxon>
        <taxon>Prymnesiales</taxon>
        <taxon>Chrysochromulinaceae</taxon>
        <taxon>Chrysochromulina</taxon>
    </lineage>
</organism>
<dbReference type="InterPro" id="IPR038765">
    <property type="entry name" value="Papain-like_cys_pep_sf"/>
</dbReference>
<reference evidence="7" key="1">
    <citation type="journal article" date="2015" name="PLoS Genet.">
        <title>Genome Sequence and Transcriptome Analyses of Chrysochromulina tobin: Metabolic Tools for Enhanced Algal Fitness in the Prominent Order Prymnesiales (Haptophyceae).</title>
        <authorList>
            <person name="Hovde B.T."/>
            <person name="Deodato C.R."/>
            <person name="Hunsperger H.M."/>
            <person name="Ryken S.A."/>
            <person name="Yost W."/>
            <person name="Jha R.K."/>
            <person name="Patterson J."/>
            <person name="Monnat R.J. Jr."/>
            <person name="Barlow S.B."/>
            <person name="Starkenburg S.R."/>
            <person name="Cattolico R.A."/>
        </authorList>
    </citation>
    <scope>NUCLEOTIDE SEQUENCE</scope>
    <source>
        <strain evidence="7">CCMP291</strain>
    </source>
</reference>
<comment type="caution">
    <text evidence="6">The sequence shown here is derived from an EMBL/GenBank/DDBJ whole genome shotgun (WGS) entry which is preliminary data.</text>
</comment>
<dbReference type="Gene3D" id="3.40.395.10">
    <property type="entry name" value="Adenoviral Proteinase, Chain A"/>
    <property type="match status" value="1"/>
</dbReference>
<dbReference type="InterPro" id="IPR003653">
    <property type="entry name" value="Peptidase_C48_C"/>
</dbReference>
<protein>
    <submittedName>
        <fullName evidence="6">Family c48 unassigned peptidase (C48 family)</fullName>
    </submittedName>
</protein>
<dbReference type="PANTHER" id="PTHR12606:SF141">
    <property type="entry name" value="GH15225P-RELATED"/>
    <property type="match status" value="1"/>
</dbReference>
<evidence type="ECO:0000313" key="7">
    <source>
        <dbReference type="Proteomes" id="UP000037460"/>
    </source>
</evidence>
<evidence type="ECO:0000256" key="1">
    <source>
        <dbReference type="ARBA" id="ARBA00005234"/>
    </source>
</evidence>
<evidence type="ECO:0000256" key="3">
    <source>
        <dbReference type="ARBA" id="ARBA00022801"/>
    </source>
</evidence>
<name>A0A0M0JRF2_9EUKA</name>
<dbReference type="GO" id="GO:0016926">
    <property type="term" value="P:protein desumoylation"/>
    <property type="evidence" value="ECO:0007669"/>
    <property type="project" value="TreeGrafter"/>
</dbReference>
<dbReference type="GO" id="GO:0016929">
    <property type="term" value="F:deSUMOylase activity"/>
    <property type="evidence" value="ECO:0007669"/>
    <property type="project" value="TreeGrafter"/>
</dbReference>
<dbReference type="GO" id="GO:0005634">
    <property type="term" value="C:nucleus"/>
    <property type="evidence" value="ECO:0007669"/>
    <property type="project" value="TreeGrafter"/>
</dbReference>